<dbReference type="Proteomes" id="UP000537130">
    <property type="component" value="Unassembled WGS sequence"/>
</dbReference>
<keyword evidence="2" id="KW-1185">Reference proteome</keyword>
<dbReference type="AlphaFoldDB" id="A0A7W4Z6U8"/>
<comment type="caution">
    <text evidence="1">The sequence shown here is derived from an EMBL/GenBank/DDBJ whole genome shotgun (WGS) entry which is preliminary data.</text>
</comment>
<dbReference type="EMBL" id="JACHWY010000004">
    <property type="protein sequence ID" value="MBB3048889.1"/>
    <property type="molecule type" value="Genomic_DNA"/>
</dbReference>
<name>A0A7W4Z6U8_9GAMM</name>
<reference evidence="1 2" key="1">
    <citation type="submission" date="2020-08" db="EMBL/GenBank/DDBJ databases">
        <title>Genomic Encyclopedia of Type Strains, Phase III (KMG-III): the genomes of soil and plant-associated and newly described type strains.</title>
        <authorList>
            <person name="Whitman W."/>
        </authorList>
    </citation>
    <scope>NUCLEOTIDE SEQUENCE [LARGE SCALE GENOMIC DNA]</scope>
    <source>
        <strain evidence="1 2">CECT 8654</strain>
    </source>
</reference>
<gene>
    <name evidence="1" type="ORF">FHR99_003163</name>
</gene>
<evidence type="ECO:0000313" key="2">
    <source>
        <dbReference type="Proteomes" id="UP000537130"/>
    </source>
</evidence>
<protein>
    <submittedName>
        <fullName evidence="1">Uncharacterized protein</fullName>
    </submittedName>
</protein>
<accession>A0A7W4Z6U8</accession>
<evidence type="ECO:0000313" key="1">
    <source>
        <dbReference type="EMBL" id="MBB3048889.1"/>
    </source>
</evidence>
<dbReference type="RefSeq" id="WP_183411679.1">
    <property type="nucleotide sequence ID" value="NZ_JACHWY010000004.1"/>
</dbReference>
<proteinExistence type="predicted"/>
<organism evidence="1 2">
    <name type="scientific">Litorivivens lipolytica</name>
    <dbReference type="NCBI Taxonomy" id="1524264"/>
    <lineage>
        <taxon>Bacteria</taxon>
        <taxon>Pseudomonadati</taxon>
        <taxon>Pseudomonadota</taxon>
        <taxon>Gammaproteobacteria</taxon>
        <taxon>Litorivivens</taxon>
    </lineage>
</organism>
<sequence>MESIWGPLTIDLIADAIVDLVMGDSAIEMPAEQRDWFIADSYCQQAFYGEWGYSYQSRGDKRAPLRWWALRT</sequence>